<organism evidence="9">
    <name type="scientific">Acididesulfobacillus acetoxydans</name>
    <dbReference type="NCBI Taxonomy" id="1561005"/>
    <lineage>
        <taxon>Bacteria</taxon>
        <taxon>Bacillati</taxon>
        <taxon>Bacillota</taxon>
        <taxon>Clostridia</taxon>
        <taxon>Eubacteriales</taxon>
        <taxon>Peptococcaceae</taxon>
        <taxon>Acididesulfobacillus</taxon>
    </lineage>
</organism>
<dbReference type="InterPro" id="IPR035644">
    <property type="entry name" value="MraZ_C"/>
</dbReference>
<evidence type="ECO:0000256" key="4">
    <source>
        <dbReference type="ARBA" id="ARBA00023015"/>
    </source>
</evidence>
<sequence>MFMGEYLHTVDGKGRLIMPAKFREALGEQFIATKGLDHCLFVYPQEEWKILEEKLRALPFTQPDVRAFVRFFFSGASECEVDKQGRILLPANLRSYAQITKDVVLVGVSTRVEIWSQELWAEYSSRAEEAYAQAAESLVELGI</sequence>
<dbReference type="CDD" id="cd16321">
    <property type="entry name" value="MraZ_C"/>
    <property type="match status" value="1"/>
</dbReference>
<dbReference type="HAMAP" id="MF_01008">
    <property type="entry name" value="MraZ"/>
    <property type="match status" value="1"/>
</dbReference>
<evidence type="ECO:0000313" key="10">
    <source>
        <dbReference type="EMBL" id="CEJ05778.1"/>
    </source>
</evidence>
<evidence type="ECO:0000256" key="7">
    <source>
        <dbReference type="HAMAP-Rule" id="MF_01008"/>
    </source>
</evidence>
<dbReference type="InterPro" id="IPR007159">
    <property type="entry name" value="SpoVT-AbrB_dom"/>
</dbReference>
<dbReference type="CDD" id="cd16320">
    <property type="entry name" value="MraZ_N"/>
    <property type="match status" value="1"/>
</dbReference>
<keyword evidence="4 7" id="KW-0805">Transcription regulation</keyword>
<dbReference type="Proteomes" id="UP000836597">
    <property type="component" value="Chromosome"/>
</dbReference>
<dbReference type="EMBL" id="CDGJ01000003">
    <property type="protein sequence ID" value="CEJ05778.1"/>
    <property type="molecule type" value="Genomic_DNA"/>
</dbReference>
<keyword evidence="5 7" id="KW-0238">DNA-binding</keyword>
<keyword evidence="3" id="KW-0677">Repeat</keyword>
<dbReference type="AlphaFoldDB" id="A0A8S0Y078"/>
<dbReference type="Proteomes" id="UP001071230">
    <property type="component" value="Unassembled WGS sequence"/>
</dbReference>
<gene>
    <name evidence="7" type="primary">mraZ</name>
    <name evidence="10" type="ORF">DEACI_0198</name>
    <name evidence="9" type="ORF">DEACI_3720</name>
</gene>
<name>A0A8S0Y078_9FIRM</name>
<dbReference type="InterPro" id="IPR035642">
    <property type="entry name" value="MraZ_N"/>
</dbReference>
<dbReference type="PANTHER" id="PTHR34701">
    <property type="entry name" value="TRANSCRIPTIONAL REGULATOR MRAZ"/>
    <property type="match status" value="1"/>
</dbReference>
<keyword evidence="2 7" id="KW-0963">Cytoplasm</keyword>
<dbReference type="GO" id="GO:0003700">
    <property type="term" value="F:DNA-binding transcription factor activity"/>
    <property type="evidence" value="ECO:0007669"/>
    <property type="project" value="UniProtKB-UniRule"/>
</dbReference>
<dbReference type="FunFam" id="3.40.1550.20:FF:000002">
    <property type="entry name" value="Transcriptional regulator MraZ"/>
    <property type="match status" value="1"/>
</dbReference>
<evidence type="ECO:0000256" key="1">
    <source>
        <dbReference type="ARBA" id="ARBA00013860"/>
    </source>
</evidence>
<evidence type="ECO:0000256" key="5">
    <source>
        <dbReference type="ARBA" id="ARBA00023125"/>
    </source>
</evidence>
<dbReference type="EMBL" id="LR746496">
    <property type="protein sequence ID" value="CAA7602897.1"/>
    <property type="molecule type" value="Genomic_DNA"/>
</dbReference>
<dbReference type="Gene3D" id="3.40.1550.20">
    <property type="entry name" value="Transcriptional regulator MraZ domain"/>
    <property type="match status" value="1"/>
</dbReference>
<dbReference type="Pfam" id="PF02381">
    <property type="entry name" value="MraZ"/>
    <property type="match status" value="2"/>
</dbReference>
<evidence type="ECO:0000259" key="8">
    <source>
        <dbReference type="PROSITE" id="PS51740"/>
    </source>
</evidence>
<reference evidence="9" key="2">
    <citation type="submission" date="2020-01" db="EMBL/GenBank/DDBJ databases">
        <authorList>
            <person name="Hornung B."/>
        </authorList>
    </citation>
    <scope>NUCLEOTIDE SEQUENCE</scope>
    <source>
        <strain evidence="9">PacBioINE</strain>
    </source>
</reference>
<keyword evidence="6 7" id="KW-0804">Transcription</keyword>
<comment type="subunit">
    <text evidence="7">Forms oligomers.</text>
</comment>
<dbReference type="SUPFAM" id="SSF89447">
    <property type="entry name" value="AbrB/MazE/MraZ-like"/>
    <property type="match status" value="1"/>
</dbReference>
<proteinExistence type="inferred from homology"/>
<comment type="subcellular location">
    <subcellularLocation>
        <location evidence="7">Cytoplasm</location>
        <location evidence="7">Nucleoid</location>
    </subcellularLocation>
</comment>
<accession>A0A8S0Y078</accession>
<feature type="domain" description="SpoVT-AbrB" evidence="8">
    <location>
        <begin position="76"/>
        <end position="119"/>
    </location>
</feature>
<evidence type="ECO:0000313" key="11">
    <source>
        <dbReference type="Proteomes" id="UP001071230"/>
    </source>
</evidence>
<dbReference type="GO" id="GO:2000143">
    <property type="term" value="P:negative regulation of DNA-templated transcription initiation"/>
    <property type="evidence" value="ECO:0007669"/>
    <property type="project" value="TreeGrafter"/>
</dbReference>
<dbReference type="RefSeq" id="WP_240986196.1">
    <property type="nucleotide sequence ID" value="NZ_CDGJ01000003.1"/>
</dbReference>
<comment type="similarity">
    <text evidence="7">Belongs to the MraZ family.</text>
</comment>
<dbReference type="GO" id="GO:0000976">
    <property type="term" value="F:transcription cis-regulatory region binding"/>
    <property type="evidence" value="ECO:0007669"/>
    <property type="project" value="TreeGrafter"/>
</dbReference>
<keyword evidence="11" id="KW-1185">Reference proteome</keyword>
<dbReference type="PANTHER" id="PTHR34701:SF1">
    <property type="entry name" value="TRANSCRIPTIONAL REGULATOR MRAZ"/>
    <property type="match status" value="1"/>
</dbReference>
<dbReference type="InterPro" id="IPR020603">
    <property type="entry name" value="MraZ_dom"/>
</dbReference>
<dbReference type="KEGG" id="aacx:DEACI_3720"/>
<protein>
    <recommendedName>
        <fullName evidence="1 7">Transcriptional regulator MraZ</fullName>
    </recommendedName>
</protein>
<evidence type="ECO:0000313" key="9">
    <source>
        <dbReference type="EMBL" id="CAA7602897.1"/>
    </source>
</evidence>
<reference evidence="10" key="1">
    <citation type="submission" date="2014-11" db="EMBL/GenBank/DDBJ databases">
        <authorList>
            <person name="Hornung B.V."/>
        </authorList>
    </citation>
    <scope>NUCLEOTIDE SEQUENCE</scope>
    <source>
        <strain evidence="10">INE</strain>
    </source>
</reference>
<dbReference type="GO" id="GO:0005737">
    <property type="term" value="C:cytoplasm"/>
    <property type="evidence" value="ECO:0007669"/>
    <property type="project" value="UniProtKB-UniRule"/>
</dbReference>
<evidence type="ECO:0000256" key="3">
    <source>
        <dbReference type="ARBA" id="ARBA00022737"/>
    </source>
</evidence>
<evidence type="ECO:0000256" key="2">
    <source>
        <dbReference type="ARBA" id="ARBA00022490"/>
    </source>
</evidence>
<dbReference type="NCBIfam" id="TIGR00242">
    <property type="entry name" value="division/cell wall cluster transcriptional repressor MraZ"/>
    <property type="match status" value="1"/>
</dbReference>
<dbReference type="InterPro" id="IPR003444">
    <property type="entry name" value="MraZ"/>
</dbReference>
<feature type="domain" description="SpoVT-AbrB" evidence="8">
    <location>
        <begin position="5"/>
        <end position="47"/>
    </location>
</feature>
<evidence type="ECO:0000256" key="6">
    <source>
        <dbReference type="ARBA" id="ARBA00023163"/>
    </source>
</evidence>
<dbReference type="PROSITE" id="PS51740">
    <property type="entry name" value="SPOVT_ABRB"/>
    <property type="match status" value="2"/>
</dbReference>
<dbReference type="InterPro" id="IPR038619">
    <property type="entry name" value="MraZ_sf"/>
</dbReference>
<dbReference type="InterPro" id="IPR037914">
    <property type="entry name" value="SpoVT-AbrB_sf"/>
</dbReference>
<dbReference type="GO" id="GO:0009295">
    <property type="term" value="C:nucleoid"/>
    <property type="evidence" value="ECO:0007669"/>
    <property type="project" value="UniProtKB-SubCell"/>
</dbReference>